<proteinExistence type="predicted"/>
<reference evidence="1 2" key="1">
    <citation type="submission" date="2021-12" db="EMBL/GenBank/DDBJ databases">
        <title>Antimicrobial susceptibility of Lactobacillus delbrueckii subsp. lactis obtained from milk products and other habitats.</title>
        <authorList>
            <person name="Shani N."/>
        </authorList>
    </citation>
    <scope>NUCLEOTIDE SEQUENCE [LARGE SCALE GENOMIC DNA]</scope>
    <source>
        <strain evidence="1 2">CIRM BIA 266</strain>
    </source>
</reference>
<dbReference type="NCBIfam" id="TIGR01558">
    <property type="entry name" value="sm_term_P27"/>
    <property type="match status" value="1"/>
</dbReference>
<organism evidence="1 2">
    <name type="scientific">Lactobacillus delbrueckii subsp. allosunkii</name>
    <dbReference type="NCBI Taxonomy" id="1050107"/>
    <lineage>
        <taxon>Bacteria</taxon>
        <taxon>Bacillati</taxon>
        <taxon>Bacillota</taxon>
        <taxon>Bacilli</taxon>
        <taxon>Lactobacillales</taxon>
        <taxon>Lactobacillaceae</taxon>
        <taxon>Lactobacillus</taxon>
    </lineage>
</organism>
<evidence type="ECO:0000313" key="1">
    <source>
        <dbReference type="EMBL" id="MCD5517412.1"/>
    </source>
</evidence>
<name>A0ABD4SB85_9LACO</name>
<accession>A0ABD4SB85</accession>
<dbReference type="Pfam" id="PF05119">
    <property type="entry name" value="Terminase_4"/>
    <property type="match status" value="1"/>
</dbReference>
<sequence>MSKSTFYQQNDGCLATTPPAYLGNQAKVCWRKIVPFLESTKRVKRIDTYLVEQYCTQYELYRSAYADVAENGIQSKIFRSLQDSSGAIIGKDFVGYRKNPAVGTMNDANKQLNSIGIQLGLTPKGRQELMEIASHEKKDDTISAMKKFFG</sequence>
<dbReference type="AlphaFoldDB" id="A0ABD4SB85"/>
<gene>
    <name evidence="1" type="ORF">LOB39_02325</name>
</gene>
<dbReference type="InterPro" id="IPR006448">
    <property type="entry name" value="Phage_term_ssu_P27"/>
</dbReference>
<evidence type="ECO:0000313" key="2">
    <source>
        <dbReference type="Proteomes" id="UP001320314"/>
    </source>
</evidence>
<protein>
    <submittedName>
        <fullName evidence="1">Phage terminase small subunit P27 family</fullName>
    </submittedName>
</protein>
<comment type="caution">
    <text evidence="1">The sequence shown here is derived from an EMBL/GenBank/DDBJ whole genome shotgun (WGS) entry which is preliminary data.</text>
</comment>
<dbReference type="EMBL" id="JAJNUD010000003">
    <property type="protein sequence ID" value="MCD5517412.1"/>
    <property type="molecule type" value="Genomic_DNA"/>
</dbReference>
<dbReference type="Proteomes" id="UP001320314">
    <property type="component" value="Unassembled WGS sequence"/>
</dbReference>
<dbReference type="RefSeq" id="WP_231523211.1">
    <property type="nucleotide sequence ID" value="NZ_JAJNUD010000003.1"/>
</dbReference>